<protein>
    <submittedName>
        <fullName evidence="2">Uncharacterized protein</fullName>
    </submittedName>
</protein>
<organism evidence="2 3">
    <name type="scientific">Candidatus Marithioploca araucensis</name>
    <dbReference type="NCBI Taxonomy" id="70273"/>
    <lineage>
        <taxon>Bacteria</taxon>
        <taxon>Pseudomonadati</taxon>
        <taxon>Pseudomonadota</taxon>
        <taxon>Gammaproteobacteria</taxon>
        <taxon>Thiotrichales</taxon>
        <taxon>Thiotrichaceae</taxon>
        <taxon>Candidatus Marithioploca</taxon>
    </lineage>
</organism>
<proteinExistence type="predicted"/>
<dbReference type="InterPro" id="IPR011335">
    <property type="entry name" value="Restrct_endonuc-II-like"/>
</dbReference>
<keyword evidence="3" id="KW-1185">Reference proteome</keyword>
<name>A0ABT7VVC0_9GAMM</name>
<comment type="caution">
    <text evidence="2">The sequence shown here is derived from an EMBL/GenBank/DDBJ whole genome shotgun (WGS) entry which is preliminary data.</text>
</comment>
<feature type="coiled-coil region" evidence="1">
    <location>
        <begin position="161"/>
        <end position="188"/>
    </location>
</feature>
<dbReference type="SUPFAM" id="SSF52980">
    <property type="entry name" value="Restriction endonuclease-like"/>
    <property type="match status" value="1"/>
</dbReference>
<reference evidence="2" key="1">
    <citation type="submission" date="2023-06" db="EMBL/GenBank/DDBJ databases">
        <title>Uncultivated large filamentous bacteria from sulfidic sediments reveal new species and different genomic features in energy metabolism and defense.</title>
        <authorList>
            <person name="Fonseca A."/>
        </authorList>
    </citation>
    <scope>NUCLEOTIDE SEQUENCE</scope>
    <source>
        <strain evidence="2">HSG4</strain>
    </source>
</reference>
<evidence type="ECO:0000313" key="3">
    <source>
        <dbReference type="Proteomes" id="UP001171945"/>
    </source>
</evidence>
<evidence type="ECO:0000256" key="1">
    <source>
        <dbReference type="SAM" id="Coils"/>
    </source>
</evidence>
<sequence>EAITNDTTLMINQLCQSDPFFISCVIQSEYPNKDLTQPDGVVEAVNYEISDRYSEMSETWNEYLQLTLPRINDKYAKTLLLHLSKHAESYWTPKTIKQKLQIDLELDQIQEKLVTLSEADVIDRGVADIEFRGLQDGTLNLILRNRFEKEIEEFEPPLDLKAEFQAQIENLRAKNRQLRGLLNNLSGKMAEYQLATAFRSRKHFALSVFFNNVNDNTALNIINVKERVIFQREDGKGMEIDVVAESKCGRFVLVEVRKTQTKMGLKTVSDFHEKVEIYGQVFSISLILPAFLSLGGFTEEALQFCQTQGIATACRIEAF</sequence>
<accession>A0ABT7VVC0</accession>
<keyword evidence="1" id="KW-0175">Coiled coil</keyword>
<evidence type="ECO:0000313" key="2">
    <source>
        <dbReference type="EMBL" id="MDM8563527.1"/>
    </source>
</evidence>
<dbReference type="Proteomes" id="UP001171945">
    <property type="component" value="Unassembled WGS sequence"/>
</dbReference>
<feature type="non-terminal residue" evidence="2">
    <location>
        <position position="1"/>
    </location>
</feature>
<gene>
    <name evidence="2" type="ORF">QUF54_09255</name>
</gene>
<dbReference type="EMBL" id="JAUCGM010000695">
    <property type="protein sequence ID" value="MDM8563527.1"/>
    <property type="molecule type" value="Genomic_DNA"/>
</dbReference>